<reference evidence="2 3" key="1">
    <citation type="submission" date="2018-11" db="EMBL/GenBank/DDBJ databases">
        <title>Genome sequencing and analysis.</title>
        <authorList>
            <person name="Huang Y.-T."/>
        </authorList>
    </citation>
    <scope>NUCLEOTIDE SEQUENCE [LARGE SCALE GENOMIC DNA]</scope>
    <source>
        <strain evidence="2 3">SHIN</strain>
    </source>
</reference>
<dbReference type="AlphaFoldDB" id="A0A7Y3T6U4"/>
<protein>
    <submittedName>
        <fullName evidence="2">Uncharacterized protein</fullName>
    </submittedName>
</protein>
<accession>A0A7Y3T6U4</accession>
<name>A0A7Y3T6U4_9HYPH</name>
<dbReference type="RefSeq" id="WP_171380106.1">
    <property type="nucleotide sequence ID" value="NZ_PKQI01000003.1"/>
</dbReference>
<evidence type="ECO:0000313" key="3">
    <source>
        <dbReference type="Proteomes" id="UP000526233"/>
    </source>
</evidence>
<sequence>MSDLSSFLSTQNKAWSTQLWDGLIEAIGARLAPLEENLGIQREVTDAIIARGLTVIEQELAPIVAQADEILSESTAEITAKLERFEQKVTGGTVIAMSTSSASLSNGATINLTLVVEDREFFAPTPYLALSRASTTANWALAKVNSFNRSTGALSITLEQVTGAGGPYTDWVITSLPAATLIQKAYLEQTLLAKTAAEGSASASASSAAASQTARAGSEAARDQSVTAKTESESALTATQGVLAEARMMIAEPLVPPTDPVEGQLWWDGSVVRVYDGVAFVPTVTASIGGLRFESGVVGDLIDATFTVGGGFSSLMLFVNGVLQVAGTDYTATNPDVVLNGDYADTDLYYVWAYQAIDSTDYDTKEQVNDKIDEALTEKAVCVDVAQAHTPAEQGQARANIGAGVLAGWRNKLINGDFIINIRGVRTIPAGAFAFTADRFKVFNNTNQPCTVSTSSDGRDRLQVSFNEAPTSGGVSIEQQIENVRSVSDLFVSKLYTFTFDVFYSASATAVLQPYVIQKFGSSGASPNVSVPLAADVMLPARKRRLVDLPPTSGKTITAGSSVVAGVTFSPRASGYYEFARWSFVEGDATKEDDPFSPRQVQEELMLCQRYSRLLPLGTMGRAVSETNIAFFYPMLPAMRGSPSASLPGSGSLVCDNGTHSASANSPSIGGGVFTASGARIFVEGFSSLQVGVMWALTTGRTILLDAEL</sequence>
<comment type="caution">
    <text evidence="2">The sequence shown here is derived from an EMBL/GenBank/DDBJ whole genome shotgun (WGS) entry which is preliminary data.</text>
</comment>
<evidence type="ECO:0000313" key="2">
    <source>
        <dbReference type="EMBL" id="NNV22095.1"/>
    </source>
</evidence>
<dbReference type="EMBL" id="PKQI01000003">
    <property type="protein sequence ID" value="NNV22095.1"/>
    <property type="molecule type" value="Genomic_DNA"/>
</dbReference>
<feature type="region of interest" description="Disordered" evidence="1">
    <location>
        <begin position="214"/>
        <end position="233"/>
    </location>
</feature>
<gene>
    <name evidence="2" type="ORF">EHE22_16895</name>
</gene>
<feature type="compositionally biased region" description="Polar residues" evidence="1">
    <location>
        <begin position="224"/>
        <end position="233"/>
    </location>
</feature>
<organism evidence="2 3">
    <name type="scientific">Brucella pseudogrignonensis</name>
    <dbReference type="NCBI Taxonomy" id="419475"/>
    <lineage>
        <taxon>Bacteria</taxon>
        <taxon>Pseudomonadati</taxon>
        <taxon>Pseudomonadota</taxon>
        <taxon>Alphaproteobacteria</taxon>
        <taxon>Hyphomicrobiales</taxon>
        <taxon>Brucellaceae</taxon>
        <taxon>Brucella/Ochrobactrum group</taxon>
        <taxon>Brucella</taxon>
    </lineage>
</organism>
<proteinExistence type="predicted"/>
<dbReference type="Proteomes" id="UP000526233">
    <property type="component" value="Unassembled WGS sequence"/>
</dbReference>
<evidence type="ECO:0000256" key="1">
    <source>
        <dbReference type="SAM" id="MobiDB-lite"/>
    </source>
</evidence>